<proteinExistence type="predicted"/>
<organism evidence="2 3">
    <name type="scientific">Salibacterium halotolerans</name>
    <dbReference type="NCBI Taxonomy" id="1884432"/>
    <lineage>
        <taxon>Bacteria</taxon>
        <taxon>Bacillati</taxon>
        <taxon>Bacillota</taxon>
        <taxon>Bacilli</taxon>
        <taxon>Bacillales</taxon>
        <taxon>Bacillaceae</taxon>
    </lineage>
</organism>
<evidence type="ECO:0000313" key="3">
    <source>
        <dbReference type="Proteomes" id="UP000198892"/>
    </source>
</evidence>
<gene>
    <name evidence="2" type="ORF">SAMN05518683_11649</name>
</gene>
<feature type="region of interest" description="Disordered" evidence="1">
    <location>
        <begin position="30"/>
        <end position="136"/>
    </location>
</feature>
<sequence>MKPIYMLGTVVMICLAVTGAAGAMFLFNTEETGTQKERTTEELAADLDEALGVDPPAEEKTPENNKTDSDGKETENSRTARQTPAADTENNKSLESRAVSSSESDWKQSARKSNAISLGPEEKSISVDELLQRIEE</sequence>
<reference evidence="3" key="1">
    <citation type="submission" date="2016-10" db="EMBL/GenBank/DDBJ databases">
        <authorList>
            <person name="Varghese N."/>
            <person name="Submissions S."/>
        </authorList>
    </citation>
    <scope>NUCLEOTIDE SEQUENCE [LARGE SCALE GENOMIC DNA]</scope>
    <source>
        <strain evidence="3">S7</strain>
    </source>
</reference>
<feature type="compositionally biased region" description="Basic and acidic residues" evidence="1">
    <location>
        <begin position="120"/>
        <end position="136"/>
    </location>
</feature>
<dbReference type="RefSeq" id="WP_093338238.1">
    <property type="nucleotide sequence ID" value="NZ_FOXD01000016.1"/>
</dbReference>
<evidence type="ECO:0000313" key="2">
    <source>
        <dbReference type="EMBL" id="SFQ07361.1"/>
    </source>
</evidence>
<dbReference type="OrthoDB" id="2949727at2"/>
<accession>A0A1I5VIV8</accession>
<protein>
    <submittedName>
        <fullName evidence="2">Uncharacterized protein</fullName>
    </submittedName>
</protein>
<evidence type="ECO:0000256" key="1">
    <source>
        <dbReference type="SAM" id="MobiDB-lite"/>
    </source>
</evidence>
<name>A0A1I5VIV8_9BACI</name>
<keyword evidence="3" id="KW-1185">Reference proteome</keyword>
<dbReference type="AlphaFoldDB" id="A0A1I5VIV8"/>
<dbReference type="Proteomes" id="UP000198892">
    <property type="component" value="Unassembled WGS sequence"/>
</dbReference>
<dbReference type="STRING" id="1884432.SAMN05518683_11649"/>
<dbReference type="EMBL" id="FOXD01000016">
    <property type="protein sequence ID" value="SFQ07361.1"/>
    <property type="molecule type" value="Genomic_DNA"/>
</dbReference>
<feature type="compositionally biased region" description="Basic and acidic residues" evidence="1">
    <location>
        <begin position="57"/>
        <end position="78"/>
    </location>
</feature>